<organism evidence="1 2">
    <name type="scientific">Euroglyphus maynei</name>
    <name type="common">Mayne's house dust mite</name>
    <dbReference type="NCBI Taxonomy" id="6958"/>
    <lineage>
        <taxon>Eukaryota</taxon>
        <taxon>Metazoa</taxon>
        <taxon>Ecdysozoa</taxon>
        <taxon>Arthropoda</taxon>
        <taxon>Chelicerata</taxon>
        <taxon>Arachnida</taxon>
        <taxon>Acari</taxon>
        <taxon>Acariformes</taxon>
        <taxon>Sarcoptiformes</taxon>
        <taxon>Astigmata</taxon>
        <taxon>Psoroptidia</taxon>
        <taxon>Analgoidea</taxon>
        <taxon>Pyroglyphidae</taxon>
        <taxon>Pyroglyphinae</taxon>
        <taxon>Euroglyphus</taxon>
    </lineage>
</organism>
<sequence>MMDLNKRPKLLIFVIILKPKSQN</sequence>
<comment type="caution">
    <text evidence="1">The sequence shown here is derived from an EMBL/GenBank/DDBJ whole genome shotgun (WGS) entry which is preliminary data.</text>
</comment>
<protein>
    <submittedName>
        <fullName evidence="1">Uncharacterized protein</fullName>
    </submittedName>
</protein>
<evidence type="ECO:0000313" key="1">
    <source>
        <dbReference type="EMBL" id="OTF73827.1"/>
    </source>
</evidence>
<dbReference type="Proteomes" id="UP000194236">
    <property type="component" value="Unassembled WGS sequence"/>
</dbReference>
<proteinExistence type="predicted"/>
<accession>A0A1Y3B0S5</accession>
<gene>
    <name evidence="1" type="ORF">BLA29_014179</name>
</gene>
<name>A0A1Y3B0S5_EURMA</name>
<dbReference type="EMBL" id="MUJZ01049923">
    <property type="protein sequence ID" value="OTF73827.1"/>
    <property type="molecule type" value="Genomic_DNA"/>
</dbReference>
<reference evidence="1 2" key="1">
    <citation type="submission" date="2017-03" db="EMBL/GenBank/DDBJ databases">
        <title>Genome Survey of Euroglyphus maynei.</title>
        <authorList>
            <person name="Arlian L.G."/>
            <person name="Morgan M.S."/>
            <person name="Rider S.D."/>
        </authorList>
    </citation>
    <scope>NUCLEOTIDE SEQUENCE [LARGE SCALE GENOMIC DNA]</scope>
    <source>
        <strain evidence="1">Arlian Lab</strain>
        <tissue evidence="1">Whole body</tissue>
    </source>
</reference>
<dbReference type="AlphaFoldDB" id="A0A1Y3B0S5"/>
<evidence type="ECO:0000313" key="2">
    <source>
        <dbReference type="Proteomes" id="UP000194236"/>
    </source>
</evidence>
<keyword evidence="2" id="KW-1185">Reference proteome</keyword>